<evidence type="ECO:0000313" key="1">
    <source>
        <dbReference type="EMBL" id="KAG1893948.1"/>
    </source>
</evidence>
<keyword evidence="2" id="KW-1185">Reference proteome</keyword>
<sequence>MRVHILLRFNICLGLCSLTLHVAQGRTRFLLWRPRSHLGSPPSLHRPSLLPAHLFSVIYVQFMSFQRITLCRTFRSGLETLCLGRISTRAMPWCVWV</sequence>
<evidence type="ECO:0000313" key="2">
    <source>
        <dbReference type="Proteomes" id="UP001195769"/>
    </source>
</evidence>
<dbReference type="AlphaFoldDB" id="A0AAD4DU23"/>
<name>A0AAD4DU23_9AGAM</name>
<reference evidence="1" key="1">
    <citation type="journal article" date="2020" name="New Phytol.">
        <title>Comparative genomics reveals dynamic genome evolution in host specialist ectomycorrhizal fungi.</title>
        <authorList>
            <person name="Lofgren L.A."/>
            <person name="Nguyen N.H."/>
            <person name="Vilgalys R."/>
            <person name="Ruytinx J."/>
            <person name="Liao H.L."/>
            <person name="Branco S."/>
            <person name="Kuo A."/>
            <person name="LaButti K."/>
            <person name="Lipzen A."/>
            <person name="Andreopoulos W."/>
            <person name="Pangilinan J."/>
            <person name="Riley R."/>
            <person name="Hundley H."/>
            <person name="Na H."/>
            <person name="Barry K."/>
            <person name="Grigoriev I.V."/>
            <person name="Stajich J.E."/>
            <person name="Kennedy P.G."/>
        </authorList>
    </citation>
    <scope>NUCLEOTIDE SEQUENCE</scope>
    <source>
        <strain evidence="1">FC203</strain>
    </source>
</reference>
<dbReference type="Proteomes" id="UP001195769">
    <property type="component" value="Unassembled WGS sequence"/>
</dbReference>
<protein>
    <submittedName>
        <fullName evidence="1">Uncharacterized protein</fullName>
    </submittedName>
</protein>
<dbReference type="GeneID" id="64657339"/>
<gene>
    <name evidence="1" type="ORF">F5891DRAFT_1064211</name>
</gene>
<accession>A0AAD4DU23</accession>
<comment type="caution">
    <text evidence="1">The sequence shown here is derived from an EMBL/GenBank/DDBJ whole genome shotgun (WGS) entry which is preliminary data.</text>
</comment>
<dbReference type="RefSeq" id="XP_041219524.1">
    <property type="nucleotide sequence ID" value="XM_041363041.1"/>
</dbReference>
<organism evidence="1 2">
    <name type="scientific">Suillus fuscotomentosus</name>
    <dbReference type="NCBI Taxonomy" id="1912939"/>
    <lineage>
        <taxon>Eukaryota</taxon>
        <taxon>Fungi</taxon>
        <taxon>Dikarya</taxon>
        <taxon>Basidiomycota</taxon>
        <taxon>Agaricomycotina</taxon>
        <taxon>Agaricomycetes</taxon>
        <taxon>Agaricomycetidae</taxon>
        <taxon>Boletales</taxon>
        <taxon>Suillineae</taxon>
        <taxon>Suillaceae</taxon>
        <taxon>Suillus</taxon>
    </lineage>
</organism>
<proteinExistence type="predicted"/>
<dbReference type="EMBL" id="JABBWK010000087">
    <property type="protein sequence ID" value="KAG1893948.1"/>
    <property type="molecule type" value="Genomic_DNA"/>
</dbReference>